<evidence type="ECO:0000313" key="2">
    <source>
        <dbReference type="Proteomes" id="UP000703269"/>
    </source>
</evidence>
<dbReference type="EMBL" id="BPQB01000062">
    <property type="protein sequence ID" value="GJE96684.1"/>
    <property type="molecule type" value="Genomic_DNA"/>
</dbReference>
<protein>
    <submittedName>
        <fullName evidence="1">Uncharacterized protein</fullName>
    </submittedName>
</protein>
<dbReference type="Proteomes" id="UP000703269">
    <property type="component" value="Unassembled WGS sequence"/>
</dbReference>
<evidence type="ECO:0000313" key="1">
    <source>
        <dbReference type="EMBL" id="GJE96684.1"/>
    </source>
</evidence>
<reference evidence="1 2" key="1">
    <citation type="submission" date="2021-08" db="EMBL/GenBank/DDBJ databases">
        <title>Draft Genome Sequence of Phanerochaete sordida strain YK-624.</title>
        <authorList>
            <person name="Mori T."/>
            <person name="Dohra H."/>
            <person name="Suzuki T."/>
            <person name="Kawagishi H."/>
            <person name="Hirai H."/>
        </authorList>
    </citation>
    <scope>NUCLEOTIDE SEQUENCE [LARGE SCALE GENOMIC DNA]</scope>
    <source>
        <strain evidence="1 2">YK-624</strain>
    </source>
</reference>
<accession>A0A9P3LJH7</accession>
<organism evidence="1 2">
    <name type="scientific">Phanerochaete sordida</name>
    <dbReference type="NCBI Taxonomy" id="48140"/>
    <lineage>
        <taxon>Eukaryota</taxon>
        <taxon>Fungi</taxon>
        <taxon>Dikarya</taxon>
        <taxon>Basidiomycota</taxon>
        <taxon>Agaricomycotina</taxon>
        <taxon>Agaricomycetes</taxon>
        <taxon>Polyporales</taxon>
        <taxon>Phanerochaetaceae</taxon>
        <taxon>Phanerochaete</taxon>
    </lineage>
</organism>
<comment type="caution">
    <text evidence="1">The sequence shown here is derived from an EMBL/GenBank/DDBJ whole genome shotgun (WGS) entry which is preliminary data.</text>
</comment>
<gene>
    <name evidence="1" type="ORF">PsYK624_128870</name>
</gene>
<proteinExistence type="predicted"/>
<dbReference type="AlphaFoldDB" id="A0A9P3LJH7"/>
<name>A0A9P3LJH7_9APHY</name>
<keyword evidence="2" id="KW-1185">Reference proteome</keyword>
<sequence>MARTLPTRLLHFGSRLRSFLALAYLLLWPKSPKVPSLTRFPKQLEVPVLREPTIQPGVDFVNWNNEHRPLVSDLPAIVREVARLSTLRVFTFDTRFAAVRAQLVDAAHVLDGHALAPLLALRALNAQAQDRSRPPRSARRRRHDARVAHLAGSVSGQWRVRCGCGRTRRPPLRRRCPAFRARLYAASHAPPSDPDFSTPECPRVAASKLVELGVAHAQLDGTDAAVQLLARLLLHARARMGGDDEQIERALNWRMDEVRSAACAASAEVE</sequence>